<feature type="domain" description="DNA polymerase III delta N-terminal" evidence="9">
    <location>
        <begin position="23"/>
        <end position="132"/>
    </location>
</feature>
<dbReference type="GO" id="GO:0006261">
    <property type="term" value="P:DNA-templated DNA replication"/>
    <property type="evidence" value="ECO:0007669"/>
    <property type="project" value="TreeGrafter"/>
</dbReference>
<gene>
    <name evidence="11" type="primary">holA</name>
    <name evidence="11" type="ORF">H8E19_03440</name>
</gene>
<feature type="domain" description="DNA polymerase III delta subunit-like C-terminal" evidence="10">
    <location>
        <begin position="213"/>
        <end position="331"/>
    </location>
</feature>
<accession>A0A8J6MX70</accession>
<keyword evidence="5" id="KW-0235">DNA replication</keyword>
<protein>
    <recommendedName>
        <fullName evidence="2">DNA polymerase III subunit delta</fullName>
        <ecNumber evidence="1">2.7.7.7</ecNumber>
    </recommendedName>
</protein>
<evidence type="ECO:0000256" key="2">
    <source>
        <dbReference type="ARBA" id="ARBA00017703"/>
    </source>
</evidence>
<evidence type="ECO:0000256" key="3">
    <source>
        <dbReference type="ARBA" id="ARBA00022679"/>
    </source>
</evidence>
<evidence type="ECO:0000256" key="8">
    <source>
        <dbReference type="ARBA" id="ARBA00049244"/>
    </source>
</evidence>
<evidence type="ECO:0000256" key="7">
    <source>
        <dbReference type="ARBA" id="ARBA00034754"/>
    </source>
</evidence>
<dbReference type="InterPro" id="IPR048466">
    <property type="entry name" value="DNA_pol3_delta-like_C"/>
</dbReference>
<evidence type="ECO:0000313" key="11">
    <source>
        <dbReference type="EMBL" id="MBC8176434.1"/>
    </source>
</evidence>
<name>A0A8J6MX70_9DELT</name>
<dbReference type="AlphaFoldDB" id="A0A8J6MX70"/>
<dbReference type="Pfam" id="PF06144">
    <property type="entry name" value="DNA_pol3_delta"/>
    <property type="match status" value="1"/>
</dbReference>
<sequence>MPADLSPEHVLDLLKRGQLGKVYLFYGPGDFRIERTLSQVREVFIPEAARDFNLQIFYGDKNTNPADIVDAARSIPFLSSNRLIIVRRTENILTPDLEGFIPYIDKPSESTCLIFVSSKTDFKKKFYKKIRSAGGAVNFKQLYDRQVLPWIKRMAKDLGLTITEEACVYLQGIIGNRLRDLNSELEKLYLRHGKGAVGVDEIKELAIYSRIYTIFELMDQISLRRRSESMSILSRYIEEEGRDAAFGIIGMLNRQIRLIIQAKSITDQGGRAPDVTKRLRVPPFLANKILQQSKHWSIENLENALYLLYQADGYLKSGSQPRLILENLVLSL</sequence>
<comment type="catalytic activity">
    <reaction evidence="8">
        <text>DNA(n) + a 2'-deoxyribonucleoside 5'-triphosphate = DNA(n+1) + diphosphate</text>
        <dbReference type="Rhea" id="RHEA:22508"/>
        <dbReference type="Rhea" id="RHEA-COMP:17339"/>
        <dbReference type="Rhea" id="RHEA-COMP:17340"/>
        <dbReference type="ChEBI" id="CHEBI:33019"/>
        <dbReference type="ChEBI" id="CHEBI:61560"/>
        <dbReference type="ChEBI" id="CHEBI:173112"/>
        <dbReference type="EC" id="2.7.7.7"/>
    </reaction>
</comment>
<evidence type="ECO:0000313" key="12">
    <source>
        <dbReference type="Proteomes" id="UP000650524"/>
    </source>
</evidence>
<dbReference type="InterPro" id="IPR010372">
    <property type="entry name" value="DNA_pol3_delta_N"/>
</dbReference>
<comment type="caution">
    <text evidence="11">The sequence shown here is derived from an EMBL/GenBank/DDBJ whole genome shotgun (WGS) entry which is preliminary data.</text>
</comment>
<dbReference type="InterPro" id="IPR008921">
    <property type="entry name" value="DNA_pol3_clamp-load_cplx_C"/>
</dbReference>
<dbReference type="Gene3D" id="1.10.8.60">
    <property type="match status" value="1"/>
</dbReference>
<dbReference type="GO" id="GO:0009360">
    <property type="term" value="C:DNA polymerase III complex"/>
    <property type="evidence" value="ECO:0007669"/>
    <property type="project" value="InterPro"/>
</dbReference>
<reference evidence="11 12" key="1">
    <citation type="submission" date="2020-08" db="EMBL/GenBank/DDBJ databases">
        <title>Bridging the membrane lipid divide: bacteria of the FCB group superphylum have the potential to synthesize archaeal ether lipids.</title>
        <authorList>
            <person name="Villanueva L."/>
            <person name="Von Meijenfeldt F.A.B."/>
            <person name="Westbye A.B."/>
            <person name="Yadav S."/>
            <person name="Hopmans E.C."/>
            <person name="Dutilh B.E."/>
            <person name="Sinninghe Damste J.S."/>
        </authorList>
    </citation>
    <scope>NUCLEOTIDE SEQUENCE [LARGE SCALE GENOMIC DNA]</scope>
    <source>
        <strain evidence="11">NIOZ-UU27</strain>
    </source>
</reference>
<keyword evidence="4 11" id="KW-0548">Nucleotidyltransferase</keyword>
<dbReference type="Proteomes" id="UP000650524">
    <property type="component" value="Unassembled WGS sequence"/>
</dbReference>
<evidence type="ECO:0000256" key="6">
    <source>
        <dbReference type="ARBA" id="ARBA00022932"/>
    </source>
</evidence>
<dbReference type="GO" id="GO:0003677">
    <property type="term" value="F:DNA binding"/>
    <property type="evidence" value="ECO:0007669"/>
    <property type="project" value="InterPro"/>
</dbReference>
<evidence type="ECO:0000256" key="5">
    <source>
        <dbReference type="ARBA" id="ARBA00022705"/>
    </source>
</evidence>
<keyword evidence="6" id="KW-0239">DNA-directed DNA polymerase</keyword>
<dbReference type="Pfam" id="PF21694">
    <property type="entry name" value="DNA_pol3_delta_C"/>
    <property type="match status" value="1"/>
</dbReference>
<evidence type="ECO:0000256" key="4">
    <source>
        <dbReference type="ARBA" id="ARBA00022695"/>
    </source>
</evidence>
<dbReference type="Gene3D" id="3.40.50.300">
    <property type="entry name" value="P-loop containing nucleotide triphosphate hydrolases"/>
    <property type="match status" value="1"/>
</dbReference>
<dbReference type="SUPFAM" id="SSF52540">
    <property type="entry name" value="P-loop containing nucleoside triphosphate hydrolases"/>
    <property type="match status" value="1"/>
</dbReference>
<comment type="similarity">
    <text evidence="7">Belongs to the DNA polymerase HolA subunit family.</text>
</comment>
<proteinExistence type="inferred from homology"/>
<dbReference type="InterPro" id="IPR005790">
    <property type="entry name" value="DNA_polIII_delta"/>
</dbReference>
<dbReference type="Gene3D" id="1.20.272.10">
    <property type="match status" value="1"/>
</dbReference>
<evidence type="ECO:0000256" key="1">
    <source>
        <dbReference type="ARBA" id="ARBA00012417"/>
    </source>
</evidence>
<organism evidence="11 12">
    <name type="scientific">Candidatus Desulfacyla euxinica</name>
    <dbReference type="NCBI Taxonomy" id="2841693"/>
    <lineage>
        <taxon>Bacteria</taxon>
        <taxon>Deltaproteobacteria</taxon>
        <taxon>Candidatus Desulfacyla</taxon>
    </lineage>
</organism>
<evidence type="ECO:0000259" key="10">
    <source>
        <dbReference type="Pfam" id="PF21694"/>
    </source>
</evidence>
<dbReference type="InterPro" id="IPR027417">
    <property type="entry name" value="P-loop_NTPase"/>
</dbReference>
<dbReference type="GO" id="GO:0003887">
    <property type="term" value="F:DNA-directed DNA polymerase activity"/>
    <property type="evidence" value="ECO:0007669"/>
    <property type="project" value="UniProtKB-KW"/>
</dbReference>
<dbReference type="PANTHER" id="PTHR34388">
    <property type="entry name" value="DNA POLYMERASE III SUBUNIT DELTA"/>
    <property type="match status" value="1"/>
</dbReference>
<dbReference type="NCBIfam" id="TIGR01128">
    <property type="entry name" value="holA"/>
    <property type="match status" value="1"/>
</dbReference>
<dbReference type="EMBL" id="JACNJD010000135">
    <property type="protein sequence ID" value="MBC8176434.1"/>
    <property type="molecule type" value="Genomic_DNA"/>
</dbReference>
<keyword evidence="3 11" id="KW-0808">Transferase</keyword>
<dbReference type="SUPFAM" id="SSF48019">
    <property type="entry name" value="post-AAA+ oligomerization domain-like"/>
    <property type="match status" value="1"/>
</dbReference>
<dbReference type="EC" id="2.7.7.7" evidence="1"/>
<dbReference type="PANTHER" id="PTHR34388:SF1">
    <property type="entry name" value="DNA POLYMERASE III SUBUNIT DELTA"/>
    <property type="match status" value="1"/>
</dbReference>
<evidence type="ECO:0000259" key="9">
    <source>
        <dbReference type="Pfam" id="PF06144"/>
    </source>
</evidence>